<dbReference type="GO" id="GO:0071281">
    <property type="term" value="P:cellular response to iron ion"/>
    <property type="evidence" value="ECO:0007669"/>
    <property type="project" value="TreeGrafter"/>
</dbReference>
<comment type="caution">
    <text evidence="6">The sequence shown here is derived from an EMBL/GenBank/DDBJ whole genome shotgun (WGS) entry which is preliminary data.</text>
</comment>
<dbReference type="PANTHER" id="PTHR30535:SF34">
    <property type="entry name" value="MOLYBDATE-BINDING PROTEIN MOLA"/>
    <property type="match status" value="1"/>
</dbReference>
<dbReference type="SUPFAM" id="SSF53807">
    <property type="entry name" value="Helical backbone' metal receptor"/>
    <property type="match status" value="1"/>
</dbReference>
<dbReference type="CDD" id="cd01143">
    <property type="entry name" value="YvrC"/>
    <property type="match status" value="1"/>
</dbReference>
<keyword evidence="2 4" id="KW-0732">Signal</keyword>
<dbReference type="PROSITE" id="PS51257">
    <property type="entry name" value="PROKAR_LIPOPROTEIN"/>
    <property type="match status" value="1"/>
</dbReference>
<name>A0AAW5E6A9_9BACI</name>
<feature type="domain" description="Fe/B12 periplasmic-binding" evidence="5">
    <location>
        <begin position="69"/>
        <end position="323"/>
    </location>
</feature>
<dbReference type="InterPro" id="IPR050902">
    <property type="entry name" value="ABC_Transporter_SBP"/>
</dbReference>
<sequence>MKKLYSLLFLLLLSFGLLTGCGDGKDKQVKEDDSSKNTEQVDQAETAAFPVTIKDALDNEVVIEEKPAKIVSLIPSNTEIAFELGLGDEIVGVSDFDNYPEEAAKKEKIGGMEFNVEKIISLSPDLVLAHESTALNSTEGLQQLRDSGIKVFVVDDAQSIDAVYESILMVGKATGTVKEAETTVKAMKEKLAEIESKIADIADKKVVYVEVGPAPENYTTGKNTFMDGMLTILKAENVAGDQEGWVIMDQEALLQKNPDVIITTYGDYVEDPIGQVMNRDGWQDVSAVKNKQVADVNSDLVTRSGPRIIEGIEELAKAIYPEIFKNE</sequence>
<evidence type="ECO:0000313" key="6">
    <source>
        <dbReference type="EMBL" id="MCH1626419.1"/>
    </source>
</evidence>
<dbReference type="InterPro" id="IPR054828">
    <property type="entry name" value="Vit_B12_bind_prot"/>
</dbReference>
<feature type="signal peptide" evidence="4">
    <location>
        <begin position="1"/>
        <end position="19"/>
    </location>
</feature>
<gene>
    <name evidence="6" type="ORF">MJG50_13855</name>
</gene>
<reference evidence="6" key="1">
    <citation type="submission" date="2022-02" db="EMBL/GenBank/DDBJ databases">
        <title>Fredinandcohnia quinoae sp. nov. isolated from Chenopodium quinoa seeds.</title>
        <authorList>
            <person name="Saati-Santamaria Z."/>
            <person name="Flores-Felix J.D."/>
            <person name="Igual J.M."/>
            <person name="Velazquez E."/>
            <person name="Garcia-Fraile P."/>
            <person name="Martinez-Molina E."/>
        </authorList>
    </citation>
    <scope>NUCLEOTIDE SEQUENCE</scope>
    <source>
        <strain evidence="6">SECRCQ15</strain>
    </source>
</reference>
<evidence type="ECO:0000256" key="3">
    <source>
        <dbReference type="SAM" id="Coils"/>
    </source>
</evidence>
<comment type="similarity">
    <text evidence="1">Belongs to the bacterial solute-binding protein 8 family.</text>
</comment>
<accession>A0AAW5E6A9</accession>
<dbReference type="FunFam" id="3.40.50.1980:FF:000035">
    <property type="entry name" value="Iron ABC transporter substrate-binding protein"/>
    <property type="match status" value="1"/>
</dbReference>
<keyword evidence="3" id="KW-0175">Coiled coil</keyword>
<dbReference type="NCBIfam" id="NF038402">
    <property type="entry name" value="TroA_like"/>
    <property type="match status" value="1"/>
</dbReference>
<dbReference type="PROSITE" id="PS50983">
    <property type="entry name" value="FE_B12_PBP"/>
    <property type="match status" value="1"/>
</dbReference>
<dbReference type="AlphaFoldDB" id="A0AAW5E6A9"/>
<dbReference type="EMBL" id="JAKTTI010000022">
    <property type="protein sequence ID" value="MCH1626419.1"/>
    <property type="molecule type" value="Genomic_DNA"/>
</dbReference>
<dbReference type="Gene3D" id="3.40.50.1980">
    <property type="entry name" value="Nitrogenase molybdenum iron protein domain"/>
    <property type="match status" value="2"/>
</dbReference>
<organism evidence="6 7">
    <name type="scientific">Fredinandcohnia quinoae</name>
    <dbReference type="NCBI Taxonomy" id="2918902"/>
    <lineage>
        <taxon>Bacteria</taxon>
        <taxon>Bacillati</taxon>
        <taxon>Bacillota</taxon>
        <taxon>Bacilli</taxon>
        <taxon>Bacillales</taxon>
        <taxon>Bacillaceae</taxon>
        <taxon>Fredinandcohnia</taxon>
    </lineage>
</organism>
<evidence type="ECO:0000256" key="1">
    <source>
        <dbReference type="ARBA" id="ARBA00008814"/>
    </source>
</evidence>
<dbReference type="Pfam" id="PF01497">
    <property type="entry name" value="Peripla_BP_2"/>
    <property type="match status" value="1"/>
</dbReference>
<feature type="chain" id="PRO_5043980688" evidence="4">
    <location>
        <begin position="20"/>
        <end position="327"/>
    </location>
</feature>
<evidence type="ECO:0000313" key="7">
    <source>
        <dbReference type="Proteomes" id="UP001431131"/>
    </source>
</evidence>
<proteinExistence type="inferred from homology"/>
<protein>
    <submittedName>
        <fullName evidence="6">ABC transporter substrate-binding protein</fullName>
    </submittedName>
</protein>
<dbReference type="RefSeq" id="WP_240256336.1">
    <property type="nucleotide sequence ID" value="NZ_JAKTTI010000022.1"/>
</dbReference>
<evidence type="ECO:0000256" key="2">
    <source>
        <dbReference type="ARBA" id="ARBA00022729"/>
    </source>
</evidence>
<keyword evidence="7" id="KW-1185">Reference proteome</keyword>
<feature type="coiled-coil region" evidence="3">
    <location>
        <begin position="177"/>
        <end position="204"/>
    </location>
</feature>
<dbReference type="PANTHER" id="PTHR30535">
    <property type="entry name" value="VITAMIN B12-BINDING PROTEIN"/>
    <property type="match status" value="1"/>
</dbReference>
<dbReference type="Proteomes" id="UP001431131">
    <property type="component" value="Unassembled WGS sequence"/>
</dbReference>
<evidence type="ECO:0000259" key="5">
    <source>
        <dbReference type="PROSITE" id="PS50983"/>
    </source>
</evidence>
<evidence type="ECO:0000256" key="4">
    <source>
        <dbReference type="SAM" id="SignalP"/>
    </source>
</evidence>
<dbReference type="InterPro" id="IPR002491">
    <property type="entry name" value="ABC_transptr_periplasmic_BD"/>
</dbReference>